<protein>
    <submittedName>
        <fullName evidence="6">Uncharacterized protein</fullName>
    </submittedName>
</protein>
<evidence type="ECO:0000313" key="2">
    <source>
        <dbReference type="EMBL" id="KAE9107201.1"/>
    </source>
</evidence>
<evidence type="ECO:0000313" key="11">
    <source>
        <dbReference type="Proteomes" id="UP000440732"/>
    </source>
</evidence>
<evidence type="ECO:0000313" key="9">
    <source>
        <dbReference type="Proteomes" id="UP000437068"/>
    </source>
</evidence>
<evidence type="ECO:0000313" key="1">
    <source>
        <dbReference type="EMBL" id="KAE8930396.1"/>
    </source>
</evidence>
<gene>
    <name evidence="6" type="ORF">PF001_g17743</name>
    <name evidence="5" type="ORF">PF002_g19854</name>
    <name evidence="4" type="ORF">PF005_g18661</name>
    <name evidence="3" type="ORF">PF006_g17550</name>
    <name evidence="2" type="ORF">PF007_g13130</name>
    <name evidence="1" type="ORF">PF009_g19521</name>
</gene>
<evidence type="ECO:0000313" key="3">
    <source>
        <dbReference type="EMBL" id="KAE9122914.1"/>
    </source>
</evidence>
<dbReference type="Proteomes" id="UP000433483">
    <property type="component" value="Unassembled WGS sequence"/>
</dbReference>
<name>A0A6A4CPN8_9STRA</name>
<sequence>MLQRRLALVMPLSPRSTAPQHSSGQAQVPFVCVKLPSLSCRVDVNSSGGA</sequence>
<reference evidence="7 8" key="1">
    <citation type="submission" date="2018-08" db="EMBL/GenBank/DDBJ databases">
        <title>Genomic investigation of the strawberry pathogen Phytophthora fragariae indicates pathogenicity is determined by transcriptional variation in three key races.</title>
        <authorList>
            <person name="Adams T.M."/>
            <person name="Armitage A.D."/>
            <person name="Sobczyk M.K."/>
            <person name="Bates H.J."/>
            <person name="Dunwell J.M."/>
            <person name="Nellist C.F."/>
            <person name="Harrison R.J."/>
        </authorList>
    </citation>
    <scope>NUCLEOTIDE SEQUENCE [LARGE SCALE GENOMIC DNA]</scope>
    <source>
        <strain evidence="6 9">A4</strain>
        <strain evidence="5 10">BC-1</strain>
        <strain evidence="4 8">NOV-27</strain>
        <strain evidence="3 11">NOV-5</strain>
        <strain evidence="2 12">NOV-71</strain>
        <strain evidence="1 7">NOV-9</strain>
    </source>
</reference>
<dbReference type="EMBL" id="QXGF01001386">
    <property type="protein sequence ID" value="KAE8930396.1"/>
    <property type="molecule type" value="Genomic_DNA"/>
</dbReference>
<proteinExistence type="predicted"/>
<organism evidence="6 9">
    <name type="scientific">Phytophthora fragariae</name>
    <dbReference type="NCBI Taxonomy" id="53985"/>
    <lineage>
        <taxon>Eukaryota</taxon>
        <taxon>Sar</taxon>
        <taxon>Stramenopiles</taxon>
        <taxon>Oomycota</taxon>
        <taxon>Peronosporomycetes</taxon>
        <taxon>Peronosporales</taxon>
        <taxon>Peronosporaceae</taxon>
        <taxon>Phytophthora</taxon>
    </lineage>
</organism>
<accession>A0A6A4CPN8</accession>
<dbReference type="Proteomes" id="UP000440367">
    <property type="component" value="Unassembled WGS sequence"/>
</dbReference>
<evidence type="ECO:0000313" key="5">
    <source>
        <dbReference type="EMBL" id="KAE9206934.1"/>
    </source>
</evidence>
<evidence type="ECO:0000313" key="12">
    <source>
        <dbReference type="Proteomes" id="UP000441208"/>
    </source>
</evidence>
<evidence type="ECO:0000313" key="8">
    <source>
        <dbReference type="Proteomes" id="UP000433483"/>
    </source>
</evidence>
<evidence type="ECO:0000313" key="10">
    <source>
        <dbReference type="Proteomes" id="UP000440367"/>
    </source>
</evidence>
<dbReference type="EMBL" id="QXGB01001372">
    <property type="protein sequence ID" value="KAE9191919.1"/>
    <property type="molecule type" value="Genomic_DNA"/>
</dbReference>
<evidence type="ECO:0000313" key="4">
    <source>
        <dbReference type="EMBL" id="KAE9191919.1"/>
    </source>
</evidence>
<evidence type="ECO:0000313" key="6">
    <source>
        <dbReference type="EMBL" id="KAE9294516.1"/>
    </source>
</evidence>
<keyword evidence="8" id="KW-1185">Reference proteome</keyword>
<dbReference type="Proteomes" id="UP000441208">
    <property type="component" value="Unassembled WGS sequence"/>
</dbReference>
<dbReference type="OrthoDB" id="10274879at2759"/>
<dbReference type="AlphaFoldDB" id="A0A6A4CPN8"/>
<dbReference type="EMBL" id="QXGE01001307">
    <property type="protein sequence ID" value="KAE9294516.1"/>
    <property type="molecule type" value="Genomic_DNA"/>
</dbReference>
<dbReference type="EMBL" id="QXFZ01000712">
    <property type="protein sequence ID" value="KAE9107201.1"/>
    <property type="molecule type" value="Genomic_DNA"/>
</dbReference>
<evidence type="ECO:0000313" key="7">
    <source>
        <dbReference type="Proteomes" id="UP000429523"/>
    </source>
</evidence>
<dbReference type="EMBL" id="QXGA01001303">
    <property type="protein sequence ID" value="KAE9122914.1"/>
    <property type="molecule type" value="Genomic_DNA"/>
</dbReference>
<dbReference type="EMBL" id="QXGD01001401">
    <property type="protein sequence ID" value="KAE9206934.1"/>
    <property type="molecule type" value="Genomic_DNA"/>
</dbReference>
<comment type="caution">
    <text evidence="6">The sequence shown here is derived from an EMBL/GenBank/DDBJ whole genome shotgun (WGS) entry which is preliminary data.</text>
</comment>
<dbReference type="Proteomes" id="UP000437068">
    <property type="component" value="Unassembled WGS sequence"/>
</dbReference>
<dbReference type="Proteomes" id="UP000440732">
    <property type="component" value="Unassembled WGS sequence"/>
</dbReference>
<dbReference type="Proteomes" id="UP000429523">
    <property type="component" value="Unassembled WGS sequence"/>
</dbReference>